<evidence type="ECO:0000313" key="9">
    <source>
        <dbReference type="Proteomes" id="UP001141806"/>
    </source>
</evidence>
<organism evidence="8 9">
    <name type="scientific">Protea cynaroides</name>
    <dbReference type="NCBI Taxonomy" id="273540"/>
    <lineage>
        <taxon>Eukaryota</taxon>
        <taxon>Viridiplantae</taxon>
        <taxon>Streptophyta</taxon>
        <taxon>Embryophyta</taxon>
        <taxon>Tracheophyta</taxon>
        <taxon>Spermatophyta</taxon>
        <taxon>Magnoliopsida</taxon>
        <taxon>Proteales</taxon>
        <taxon>Proteaceae</taxon>
        <taxon>Protea</taxon>
    </lineage>
</organism>
<gene>
    <name evidence="8" type="ORF">NE237_010624</name>
</gene>
<dbReference type="OrthoDB" id="670226at2759"/>
<dbReference type="EMBL" id="JAMYWD010000002">
    <property type="protein sequence ID" value="KAJ4979844.1"/>
    <property type="molecule type" value="Genomic_DNA"/>
</dbReference>
<evidence type="ECO:0000256" key="1">
    <source>
        <dbReference type="ARBA" id="ARBA00022473"/>
    </source>
</evidence>
<keyword evidence="5" id="KW-0804">Transcription</keyword>
<comment type="similarity">
    <text evidence="7">Belongs to the WUS homeobox family.</text>
</comment>
<name>A0A9Q0R1R3_9MAGN</name>
<protein>
    <submittedName>
        <fullName evidence="8">Uncharacterized protein</fullName>
    </submittedName>
</protein>
<keyword evidence="6" id="KW-0539">Nucleus</keyword>
<evidence type="ECO:0000256" key="5">
    <source>
        <dbReference type="ARBA" id="ARBA00023163"/>
    </source>
</evidence>
<evidence type="ECO:0000313" key="8">
    <source>
        <dbReference type="EMBL" id="KAJ4979844.1"/>
    </source>
</evidence>
<accession>A0A9Q0R1R3</accession>
<keyword evidence="2" id="KW-0805">Transcription regulation</keyword>
<dbReference type="InterPro" id="IPR044558">
    <property type="entry name" value="WOX11-like"/>
</dbReference>
<dbReference type="AlphaFoldDB" id="A0A9Q0R1R3"/>
<dbReference type="GO" id="GO:0048830">
    <property type="term" value="P:adventitious root development"/>
    <property type="evidence" value="ECO:0007669"/>
    <property type="project" value="InterPro"/>
</dbReference>
<evidence type="ECO:0000256" key="4">
    <source>
        <dbReference type="ARBA" id="ARBA00023155"/>
    </source>
</evidence>
<dbReference type="GO" id="GO:0003677">
    <property type="term" value="F:DNA binding"/>
    <property type="evidence" value="ECO:0007669"/>
    <property type="project" value="UniProtKB-KW"/>
</dbReference>
<sequence>MLMSSTGFKTGDQGFATGNVKCKPGLLVIHEFRLERATSGAIQYDSNSSGAATCFVGSSSSCGRDDGVDNLFSLSHQIIIPEIEQNPTVATILCPSDASNLQYQAEFITVFINGVPTEVPKGPLDLKGMLSQDVLLVHSSGLPVPFKEFGISLQSLQLGESYFLGKIQ</sequence>
<keyword evidence="1" id="KW-0217">Developmental protein</keyword>
<keyword evidence="3" id="KW-0238">DNA-binding</keyword>
<proteinExistence type="inferred from homology"/>
<evidence type="ECO:0000256" key="3">
    <source>
        <dbReference type="ARBA" id="ARBA00023125"/>
    </source>
</evidence>
<reference evidence="8" key="1">
    <citation type="journal article" date="2023" name="Plant J.">
        <title>The genome of the king protea, Protea cynaroides.</title>
        <authorList>
            <person name="Chang J."/>
            <person name="Duong T.A."/>
            <person name="Schoeman C."/>
            <person name="Ma X."/>
            <person name="Roodt D."/>
            <person name="Barker N."/>
            <person name="Li Z."/>
            <person name="Van de Peer Y."/>
            <person name="Mizrachi E."/>
        </authorList>
    </citation>
    <scope>NUCLEOTIDE SEQUENCE</scope>
    <source>
        <tissue evidence="8">Young leaves</tissue>
    </source>
</reference>
<keyword evidence="9" id="KW-1185">Reference proteome</keyword>
<dbReference type="PANTHER" id="PTHR46998">
    <property type="entry name" value="WUSCHEL-RELATED HOMEOBOX 11"/>
    <property type="match status" value="1"/>
</dbReference>
<keyword evidence="4" id="KW-0371">Homeobox</keyword>
<evidence type="ECO:0000256" key="7">
    <source>
        <dbReference type="ARBA" id="ARBA00024040"/>
    </source>
</evidence>
<evidence type="ECO:0000256" key="2">
    <source>
        <dbReference type="ARBA" id="ARBA00023015"/>
    </source>
</evidence>
<dbReference type="PANTHER" id="PTHR46998:SF2">
    <property type="entry name" value="WUSCHEL-RELATED HOMEOBOX 11"/>
    <property type="match status" value="1"/>
</dbReference>
<dbReference type="Proteomes" id="UP001141806">
    <property type="component" value="Unassembled WGS sequence"/>
</dbReference>
<evidence type="ECO:0000256" key="6">
    <source>
        <dbReference type="ARBA" id="ARBA00023242"/>
    </source>
</evidence>
<dbReference type="GO" id="GO:0003700">
    <property type="term" value="F:DNA-binding transcription factor activity"/>
    <property type="evidence" value="ECO:0007669"/>
    <property type="project" value="InterPro"/>
</dbReference>
<comment type="caution">
    <text evidence="8">The sequence shown here is derived from an EMBL/GenBank/DDBJ whole genome shotgun (WGS) entry which is preliminary data.</text>
</comment>